<accession>A0A9W7KZM0</accession>
<comment type="caution">
    <text evidence="1">The sequence shown here is derived from an EMBL/GenBank/DDBJ whole genome shotgun (WGS) entry which is preliminary data.</text>
</comment>
<sequence>MTNFFDDALENEQDSFVETKEIDCRGHKAAEPHDMVLPSRRGEVGYREQGGTASIQALKAFPTGLRRTTLETAAWAAQQK</sequence>
<reference evidence="2" key="1">
    <citation type="journal article" date="2023" name="Commun. Biol.">
        <title>Genome analysis of Parmales, the sister group of diatoms, reveals the evolutionary specialization of diatoms from phago-mixotrophs to photoautotrophs.</title>
        <authorList>
            <person name="Ban H."/>
            <person name="Sato S."/>
            <person name="Yoshikawa S."/>
            <person name="Yamada K."/>
            <person name="Nakamura Y."/>
            <person name="Ichinomiya M."/>
            <person name="Sato N."/>
            <person name="Blanc-Mathieu R."/>
            <person name="Endo H."/>
            <person name="Kuwata A."/>
            <person name="Ogata H."/>
        </authorList>
    </citation>
    <scope>NUCLEOTIDE SEQUENCE [LARGE SCALE GENOMIC DNA]</scope>
    <source>
        <strain evidence="2">NIES 3700</strain>
    </source>
</reference>
<dbReference type="EMBL" id="BRXW01000305">
    <property type="protein sequence ID" value="GMI17778.1"/>
    <property type="molecule type" value="Genomic_DNA"/>
</dbReference>
<name>A0A9W7KZM0_9STRA</name>
<dbReference type="Proteomes" id="UP001165122">
    <property type="component" value="Unassembled WGS sequence"/>
</dbReference>
<proteinExistence type="predicted"/>
<keyword evidence="2" id="KW-1185">Reference proteome</keyword>
<evidence type="ECO:0000313" key="2">
    <source>
        <dbReference type="Proteomes" id="UP001165122"/>
    </source>
</evidence>
<organism evidence="1 2">
    <name type="scientific">Triparma laevis f. longispina</name>
    <dbReference type="NCBI Taxonomy" id="1714387"/>
    <lineage>
        <taxon>Eukaryota</taxon>
        <taxon>Sar</taxon>
        <taxon>Stramenopiles</taxon>
        <taxon>Ochrophyta</taxon>
        <taxon>Bolidophyceae</taxon>
        <taxon>Parmales</taxon>
        <taxon>Triparmaceae</taxon>
        <taxon>Triparma</taxon>
    </lineage>
</organism>
<gene>
    <name evidence="1" type="ORF">TrLO_g3276</name>
</gene>
<dbReference type="AlphaFoldDB" id="A0A9W7KZM0"/>
<evidence type="ECO:0000313" key="1">
    <source>
        <dbReference type="EMBL" id="GMI17778.1"/>
    </source>
</evidence>
<protein>
    <submittedName>
        <fullName evidence="1">Uncharacterized protein</fullName>
    </submittedName>
</protein>